<gene>
    <name evidence="2" type="ORF">OIU85_023207</name>
</gene>
<dbReference type="AlphaFoldDB" id="A0A9Q0NHA4"/>
<keyword evidence="3" id="KW-1185">Reference proteome</keyword>
<comment type="caution">
    <text evidence="2">The sequence shown here is derived from an EMBL/GenBank/DDBJ whole genome shotgun (WGS) entry which is preliminary data.</text>
</comment>
<accession>A0A9Q0NHA4</accession>
<sequence length="75" mass="9008">MGFVDSRRREFTERGLNRGQRRETRWVARDGSTESRDGLLKREMRWSTERRDDHGRDEEARDRGGEGRREVTGER</sequence>
<organism evidence="2 3">
    <name type="scientific">Salix viminalis</name>
    <name type="common">Common osier</name>
    <name type="synonym">Basket willow</name>
    <dbReference type="NCBI Taxonomy" id="40686"/>
    <lineage>
        <taxon>Eukaryota</taxon>
        <taxon>Viridiplantae</taxon>
        <taxon>Streptophyta</taxon>
        <taxon>Embryophyta</taxon>
        <taxon>Tracheophyta</taxon>
        <taxon>Spermatophyta</taxon>
        <taxon>Magnoliopsida</taxon>
        <taxon>eudicotyledons</taxon>
        <taxon>Gunneridae</taxon>
        <taxon>Pentapetalae</taxon>
        <taxon>rosids</taxon>
        <taxon>fabids</taxon>
        <taxon>Malpighiales</taxon>
        <taxon>Salicaceae</taxon>
        <taxon>Saliceae</taxon>
        <taxon>Salix</taxon>
    </lineage>
</organism>
<protein>
    <submittedName>
        <fullName evidence="2">Uncharacterized protein</fullName>
    </submittedName>
</protein>
<name>A0A9Q0NHA4_SALVM</name>
<evidence type="ECO:0000256" key="1">
    <source>
        <dbReference type="SAM" id="MobiDB-lite"/>
    </source>
</evidence>
<feature type="region of interest" description="Disordered" evidence="1">
    <location>
        <begin position="1"/>
        <end position="75"/>
    </location>
</feature>
<proteinExistence type="predicted"/>
<evidence type="ECO:0000313" key="2">
    <source>
        <dbReference type="EMBL" id="KAJ6669985.1"/>
    </source>
</evidence>
<reference evidence="2 3" key="1">
    <citation type="journal article" date="2023" name="Int. J. Mol. Sci.">
        <title>De Novo Assembly and Annotation of 11 Diverse Shrub Willow (Salix) Genomes Reveals Novel Gene Organization in Sex-Linked Regions.</title>
        <authorList>
            <person name="Hyden B."/>
            <person name="Feng K."/>
            <person name="Yates T.B."/>
            <person name="Jawdy S."/>
            <person name="Cereghino C."/>
            <person name="Smart L.B."/>
            <person name="Muchero W."/>
        </authorList>
    </citation>
    <scope>NUCLEOTIDE SEQUENCE [LARGE SCALE GENOMIC DNA]</scope>
    <source>
        <tissue evidence="2">Shoot tip</tissue>
    </source>
</reference>
<evidence type="ECO:0000313" key="3">
    <source>
        <dbReference type="Proteomes" id="UP001151529"/>
    </source>
</evidence>
<dbReference type="EMBL" id="JAPFFL010000569">
    <property type="protein sequence ID" value="KAJ6669985.1"/>
    <property type="molecule type" value="Genomic_DNA"/>
</dbReference>
<dbReference type="Proteomes" id="UP001151529">
    <property type="component" value="Unassembled WGS sequence"/>
</dbReference>